<comment type="caution">
    <text evidence="1">The sequence shown here is derived from an EMBL/GenBank/DDBJ whole genome shotgun (WGS) entry which is preliminary data.</text>
</comment>
<gene>
    <name evidence="1" type="ORF">FJT64_000980</name>
</gene>
<accession>A0A6A4VMW6</accession>
<organism evidence="1 2">
    <name type="scientific">Amphibalanus amphitrite</name>
    <name type="common">Striped barnacle</name>
    <name type="synonym">Balanus amphitrite</name>
    <dbReference type="NCBI Taxonomy" id="1232801"/>
    <lineage>
        <taxon>Eukaryota</taxon>
        <taxon>Metazoa</taxon>
        <taxon>Ecdysozoa</taxon>
        <taxon>Arthropoda</taxon>
        <taxon>Crustacea</taxon>
        <taxon>Multicrustacea</taxon>
        <taxon>Cirripedia</taxon>
        <taxon>Thoracica</taxon>
        <taxon>Thoracicalcarea</taxon>
        <taxon>Balanomorpha</taxon>
        <taxon>Balanoidea</taxon>
        <taxon>Balanidae</taxon>
        <taxon>Amphibalaninae</taxon>
        <taxon>Amphibalanus</taxon>
    </lineage>
</organism>
<reference evidence="1 2" key="1">
    <citation type="submission" date="2019-07" db="EMBL/GenBank/DDBJ databases">
        <title>Draft genome assembly of a fouling barnacle, Amphibalanus amphitrite (Darwin, 1854): The first reference genome for Thecostraca.</title>
        <authorList>
            <person name="Kim W."/>
        </authorList>
    </citation>
    <scope>NUCLEOTIDE SEQUENCE [LARGE SCALE GENOMIC DNA]</scope>
    <source>
        <strain evidence="1">SNU_AA5</strain>
        <tissue evidence="1">Soma without cirri and trophi</tissue>
    </source>
</reference>
<evidence type="ECO:0000313" key="2">
    <source>
        <dbReference type="Proteomes" id="UP000440578"/>
    </source>
</evidence>
<protein>
    <submittedName>
        <fullName evidence="1">Uncharacterized protein</fullName>
    </submittedName>
</protein>
<dbReference type="Proteomes" id="UP000440578">
    <property type="component" value="Unassembled WGS sequence"/>
</dbReference>
<proteinExistence type="predicted"/>
<evidence type="ECO:0000313" key="1">
    <source>
        <dbReference type="EMBL" id="KAF0292904.1"/>
    </source>
</evidence>
<sequence length="139" mass="15572">MWDSAHLIELAESSARKETSWVSEVKDCISRISQRFTLASGWERLHNAGVELDVKTYRPRSWSDTRFAPYAAAVIKSFTNNLAVMKAAMETQLMAPGYEDESPIRAIKRSSASGRPKVPLRDAVMPARPVVPLRGRWGP</sequence>
<name>A0A6A4VMW6_AMPAM</name>
<keyword evidence="2" id="KW-1185">Reference proteome</keyword>
<dbReference type="AlphaFoldDB" id="A0A6A4VMW6"/>
<dbReference type="EMBL" id="VIIS01001786">
    <property type="protein sequence ID" value="KAF0292904.1"/>
    <property type="molecule type" value="Genomic_DNA"/>
</dbReference>